<name>H3APL6_LATCH</name>
<dbReference type="GO" id="GO:0010185">
    <property type="term" value="P:regulation of cellular defense response"/>
    <property type="evidence" value="ECO:0007669"/>
    <property type="project" value="UniProtKB-ARBA"/>
</dbReference>
<dbReference type="Proteomes" id="UP000008672">
    <property type="component" value="Unassembled WGS sequence"/>
</dbReference>
<evidence type="ECO:0000313" key="11">
    <source>
        <dbReference type="Ensembl" id="ENSLACP00000011587.1"/>
    </source>
</evidence>
<proteinExistence type="inferred from homology"/>
<evidence type="ECO:0000256" key="7">
    <source>
        <dbReference type="ARBA" id="ARBA00022734"/>
    </source>
</evidence>
<evidence type="ECO:0000256" key="1">
    <source>
        <dbReference type="ARBA" id="ARBA00002219"/>
    </source>
</evidence>
<evidence type="ECO:0000256" key="3">
    <source>
        <dbReference type="ARBA" id="ARBA00010147"/>
    </source>
</evidence>
<evidence type="ECO:0000256" key="5">
    <source>
        <dbReference type="ARBA" id="ARBA00022525"/>
    </source>
</evidence>
<dbReference type="PANTHER" id="PTHR45713:SF8">
    <property type="entry name" value="SI:CH211-215K15.4"/>
    <property type="match status" value="1"/>
</dbReference>
<dbReference type="EMBL" id="AFYH01076761">
    <property type="status" value="NOT_ANNOTATED_CDS"/>
    <property type="molecule type" value="Genomic_DNA"/>
</dbReference>
<comment type="subunit">
    <text evidence="4">Homotrimer.</text>
</comment>
<dbReference type="EMBL" id="AFYH01076758">
    <property type="status" value="NOT_ANNOTATED_CDS"/>
    <property type="molecule type" value="Genomic_DNA"/>
</dbReference>
<dbReference type="HOGENOM" id="CLU_1187420_0_0_1"/>
<evidence type="ECO:0000256" key="2">
    <source>
        <dbReference type="ARBA" id="ARBA00004613"/>
    </source>
</evidence>
<dbReference type="GO" id="GO:0042806">
    <property type="term" value="F:fucose binding"/>
    <property type="evidence" value="ECO:0007669"/>
    <property type="project" value="UniProtKB-ARBA"/>
</dbReference>
<organism evidence="11 12">
    <name type="scientific">Latimeria chalumnae</name>
    <name type="common">Coelacanth</name>
    <dbReference type="NCBI Taxonomy" id="7897"/>
    <lineage>
        <taxon>Eukaryota</taxon>
        <taxon>Metazoa</taxon>
        <taxon>Chordata</taxon>
        <taxon>Craniata</taxon>
        <taxon>Vertebrata</taxon>
        <taxon>Euteleostomi</taxon>
        <taxon>Coelacanthiformes</taxon>
        <taxon>Coelacanthidae</taxon>
        <taxon>Latimeria</taxon>
    </lineage>
</organism>
<comment type="similarity">
    <text evidence="3">Belongs to the fucolectin family.</text>
</comment>
<dbReference type="Gene3D" id="2.60.120.260">
    <property type="entry name" value="Galactose-binding domain-like"/>
    <property type="match status" value="2"/>
</dbReference>
<keyword evidence="7" id="KW-0430">Lectin</keyword>
<reference evidence="12" key="1">
    <citation type="submission" date="2011-08" db="EMBL/GenBank/DDBJ databases">
        <title>The draft genome of Latimeria chalumnae.</title>
        <authorList>
            <person name="Di Palma F."/>
            <person name="Alfoldi J."/>
            <person name="Johnson J."/>
            <person name="Berlin A."/>
            <person name="Gnerre S."/>
            <person name="Jaffe D."/>
            <person name="MacCallum I."/>
            <person name="Young S."/>
            <person name="Walker B.J."/>
            <person name="Lander E."/>
            <person name="Lindblad-Toh K."/>
        </authorList>
    </citation>
    <scope>NUCLEOTIDE SEQUENCE [LARGE SCALE GENOMIC DNA]</scope>
    <source>
        <strain evidence="12">Wild caught</strain>
    </source>
</reference>
<keyword evidence="8" id="KW-0106">Calcium</keyword>
<dbReference type="PANTHER" id="PTHR45713">
    <property type="entry name" value="FTP DOMAIN-CONTAINING PROTEIN"/>
    <property type="match status" value="1"/>
</dbReference>
<dbReference type="EMBL" id="AFYH01076763">
    <property type="status" value="NOT_ANNOTATED_CDS"/>
    <property type="molecule type" value="Genomic_DNA"/>
</dbReference>
<dbReference type="InterPro" id="IPR006585">
    <property type="entry name" value="FTP1"/>
</dbReference>
<sequence>KNIALFAKVTQSSTVEKADLATDGNRVSPCSLTENQLSPWWMLDLHKPHKISAITVTNRNDSFSERVFGAEIRIGNSTLSNETEFNPKCGSITFTKAGYTQTYCCKGMEGRYVIIVIPERYRNLSLCEVEVYGVPEECEKLPNDGRIMHCSLWRSYCFHFFLSFCNDSNNAIDSIDSSTCSSTAFESNPWWKLEFSKTHAISRINITSKAGANLEGTEILIGNSLVNNGLGNPKCATVKNQTGRDLSFCCNGMKGFYVVILFPGNNVSLALCDVQVIGIPVP</sequence>
<dbReference type="InterPro" id="IPR008979">
    <property type="entry name" value="Galactose-bd-like_sf"/>
</dbReference>
<dbReference type="EMBL" id="AFYH01076760">
    <property type="status" value="NOT_ANNOTATED_CDS"/>
    <property type="molecule type" value="Genomic_DNA"/>
</dbReference>
<evidence type="ECO:0000256" key="8">
    <source>
        <dbReference type="ARBA" id="ARBA00022837"/>
    </source>
</evidence>
<reference evidence="11" key="3">
    <citation type="submission" date="2025-09" db="UniProtKB">
        <authorList>
            <consortium name="Ensembl"/>
        </authorList>
    </citation>
    <scope>IDENTIFICATION</scope>
</reference>
<accession>H3APL6</accession>
<evidence type="ECO:0000256" key="9">
    <source>
        <dbReference type="ARBA" id="ARBA00023157"/>
    </source>
</evidence>
<dbReference type="SUPFAM" id="SSF49785">
    <property type="entry name" value="Galactose-binding domain-like"/>
    <property type="match status" value="2"/>
</dbReference>
<reference evidence="11" key="2">
    <citation type="submission" date="2025-08" db="UniProtKB">
        <authorList>
            <consortium name="Ensembl"/>
        </authorList>
    </citation>
    <scope>IDENTIFICATION</scope>
</reference>
<dbReference type="GO" id="GO:0001868">
    <property type="term" value="P:regulation of complement activation, lectin pathway"/>
    <property type="evidence" value="ECO:0007669"/>
    <property type="project" value="UniProtKB-ARBA"/>
</dbReference>
<keyword evidence="5" id="KW-0964">Secreted</keyword>
<dbReference type="EMBL" id="AFYH01076762">
    <property type="status" value="NOT_ANNOTATED_CDS"/>
    <property type="molecule type" value="Genomic_DNA"/>
</dbReference>
<evidence type="ECO:0000259" key="10">
    <source>
        <dbReference type="SMART" id="SM00607"/>
    </source>
</evidence>
<evidence type="ECO:0000256" key="4">
    <source>
        <dbReference type="ARBA" id="ARBA00011233"/>
    </source>
</evidence>
<dbReference type="InterPro" id="IPR051941">
    <property type="entry name" value="BG_Antigen-Binding_Lectin"/>
</dbReference>
<dbReference type="Ensembl" id="ENSLACT00000011676.1">
    <property type="protein sequence ID" value="ENSLACP00000011587.1"/>
    <property type="gene ID" value="ENSLACG00000010196.1"/>
</dbReference>
<dbReference type="GO" id="GO:0005576">
    <property type="term" value="C:extracellular region"/>
    <property type="evidence" value="ECO:0007669"/>
    <property type="project" value="UniProtKB-SubCell"/>
</dbReference>
<keyword evidence="6" id="KW-0479">Metal-binding</keyword>
<protein>
    <recommendedName>
        <fullName evidence="10">Fucolectin tachylectin-4 pentraxin-1 domain-containing protein</fullName>
    </recommendedName>
</protein>
<dbReference type="Pfam" id="PF22633">
    <property type="entry name" value="F5_F8_type_C_2"/>
    <property type="match status" value="2"/>
</dbReference>
<dbReference type="AlphaFoldDB" id="H3APL6"/>
<comment type="subcellular location">
    <subcellularLocation>
        <location evidence="2">Secreted</location>
    </subcellularLocation>
</comment>
<dbReference type="EMBL" id="AFYH01076759">
    <property type="status" value="NOT_ANNOTATED_CDS"/>
    <property type="molecule type" value="Genomic_DNA"/>
</dbReference>
<evidence type="ECO:0000256" key="6">
    <source>
        <dbReference type="ARBA" id="ARBA00022723"/>
    </source>
</evidence>
<dbReference type="GO" id="GO:0046872">
    <property type="term" value="F:metal ion binding"/>
    <property type="evidence" value="ECO:0007669"/>
    <property type="project" value="UniProtKB-KW"/>
</dbReference>
<feature type="domain" description="Fucolectin tachylectin-4 pentraxin-1" evidence="10">
    <location>
        <begin position="1"/>
        <end position="137"/>
    </location>
</feature>
<evidence type="ECO:0000313" key="12">
    <source>
        <dbReference type="Proteomes" id="UP000008672"/>
    </source>
</evidence>
<keyword evidence="12" id="KW-1185">Reference proteome</keyword>
<dbReference type="SMART" id="SM00607">
    <property type="entry name" value="FTP"/>
    <property type="match status" value="2"/>
</dbReference>
<feature type="domain" description="Fucolectin tachylectin-4 pentraxin-1" evidence="10">
    <location>
        <begin position="138"/>
        <end position="282"/>
    </location>
</feature>
<dbReference type="GeneTree" id="ENSGT01060000248575"/>
<keyword evidence="9" id="KW-1015">Disulfide bond</keyword>
<comment type="function">
    <text evidence="1">Acts as a defensive agent. Recognizes blood group fucosylated oligosaccharides including A, B, H and Lewis B-type antigens. Does not recognize Lewis A antigen and has low affinity for monovalent haptens.</text>
</comment>